<keyword evidence="2" id="KW-0614">Plasmid</keyword>
<evidence type="ECO:0000313" key="3">
    <source>
        <dbReference type="Proteomes" id="UP000002300"/>
    </source>
</evidence>
<dbReference type="GeneID" id="33899260"/>
<dbReference type="HOGENOM" id="CLU_2340825_0_0_9"/>
<dbReference type="AlphaFoldDB" id="A7GVQ3"/>
<evidence type="ECO:0000256" key="1">
    <source>
        <dbReference type="SAM" id="Phobius"/>
    </source>
</evidence>
<gene>
    <name evidence="2" type="ordered locus">Bcer98_4030</name>
</gene>
<keyword evidence="1" id="KW-0472">Membrane</keyword>
<keyword evidence="1" id="KW-0812">Transmembrane</keyword>
<feature type="transmembrane region" description="Helical" evidence="1">
    <location>
        <begin position="45"/>
        <end position="63"/>
    </location>
</feature>
<keyword evidence="3" id="KW-1185">Reference proteome</keyword>
<name>A7GVQ3_BACCN</name>
<keyword evidence="1" id="KW-1133">Transmembrane helix</keyword>
<geneLocation type="plasmid" evidence="2 3">
    <name>pBC9801</name>
</geneLocation>
<evidence type="ECO:0008006" key="4">
    <source>
        <dbReference type="Google" id="ProtNLM"/>
    </source>
</evidence>
<feature type="transmembrane region" description="Helical" evidence="1">
    <location>
        <begin position="69"/>
        <end position="90"/>
    </location>
</feature>
<dbReference type="KEGG" id="bcy:Bcer98_4030"/>
<accession>A7GVQ3</accession>
<sequence>MQFEFYREMAERWENGNERYAKKSGEDNLLKYKKFKKEIYHKERLLITCTLISFITLLAVYWLDKHFELGNWFSYGVTFVIVLPYYLYVLNINIKAAIKRYKYHTTGRIEE</sequence>
<dbReference type="EMBL" id="CP000765">
    <property type="protein sequence ID" value="ABS24211.1"/>
    <property type="molecule type" value="Genomic_DNA"/>
</dbReference>
<evidence type="ECO:0000313" key="2">
    <source>
        <dbReference type="EMBL" id="ABS24211.1"/>
    </source>
</evidence>
<dbReference type="Proteomes" id="UP000002300">
    <property type="component" value="Plasmid pBC9801"/>
</dbReference>
<dbReference type="RefSeq" id="WP_011983138.1">
    <property type="nucleotide sequence ID" value="NC_009673.1"/>
</dbReference>
<proteinExistence type="predicted"/>
<organism evidence="2 3">
    <name type="scientific">Bacillus cytotoxicus (strain DSM 22905 / CIP 110041 / 391-98 / NVH 391-98)</name>
    <dbReference type="NCBI Taxonomy" id="315749"/>
    <lineage>
        <taxon>Bacteria</taxon>
        <taxon>Bacillati</taxon>
        <taxon>Bacillota</taxon>
        <taxon>Bacilli</taxon>
        <taxon>Bacillales</taxon>
        <taxon>Bacillaceae</taxon>
        <taxon>Bacillus</taxon>
        <taxon>Bacillus cereus group</taxon>
    </lineage>
</organism>
<reference evidence="2 3" key="1">
    <citation type="journal article" date="2008" name="Chem. Biol. Interact.">
        <title>Extending the Bacillus cereus group genomics to putative food-borne pathogens of different toxicity.</title>
        <authorList>
            <person name="Lapidus A."/>
            <person name="Goltsman E."/>
            <person name="Auger S."/>
            <person name="Galleron N."/>
            <person name="Segurens B."/>
            <person name="Dossat C."/>
            <person name="Land M.L."/>
            <person name="Broussolle V."/>
            <person name="Brillard J."/>
            <person name="Guinebretiere M.H."/>
            <person name="Sanchis V."/>
            <person name="Nguen-The C."/>
            <person name="Lereclus D."/>
            <person name="Richardson P."/>
            <person name="Wincker P."/>
            <person name="Weissenbach J."/>
            <person name="Ehrlich S.D."/>
            <person name="Sorokin A."/>
        </authorList>
    </citation>
    <scope>NUCLEOTIDE SEQUENCE [LARGE SCALE GENOMIC DNA]</scope>
    <source>
        <strain evidence="3">DSM 22905 / CIP 110041 / 391-98 / NVH 391-98</strain>
    </source>
</reference>
<protein>
    <recommendedName>
        <fullName evidence="4">2TM domain-containing protein</fullName>
    </recommendedName>
</protein>